<evidence type="ECO:0000256" key="1">
    <source>
        <dbReference type="SAM" id="Phobius"/>
    </source>
</evidence>
<keyword evidence="1" id="KW-0472">Membrane</keyword>
<feature type="transmembrane region" description="Helical" evidence="1">
    <location>
        <begin position="43"/>
        <end position="61"/>
    </location>
</feature>
<keyword evidence="3" id="KW-1185">Reference proteome</keyword>
<dbReference type="OrthoDB" id="122197at2"/>
<comment type="caution">
    <text evidence="2">The sequence shown here is derived from an EMBL/GenBank/DDBJ whole genome shotgun (WGS) entry which is preliminary data.</text>
</comment>
<keyword evidence="1" id="KW-1133">Transmembrane helix</keyword>
<proteinExistence type="predicted"/>
<feature type="transmembrane region" description="Helical" evidence="1">
    <location>
        <begin position="97"/>
        <end position="118"/>
    </location>
</feature>
<organism evidence="2 3">
    <name type="scientific">Rhizorhabdus dicambivorans</name>
    <dbReference type="NCBI Taxonomy" id="1850238"/>
    <lineage>
        <taxon>Bacteria</taxon>
        <taxon>Pseudomonadati</taxon>
        <taxon>Pseudomonadota</taxon>
        <taxon>Alphaproteobacteria</taxon>
        <taxon>Sphingomonadales</taxon>
        <taxon>Sphingomonadaceae</taxon>
        <taxon>Rhizorhabdus</taxon>
    </lineage>
</organism>
<reference evidence="2 3" key="1">
    <citation type="submission" date="2017-09" db="EMBL/GenBank/DDBJ databases">
        <title>The Catabolism of 3,6-Dichlorosalicylic acid is Initiated by the Cytochrome P450 Monooxygenase DsmABC in Rhizorhabdus dicambivorans Ndbn-20.</title>
        <authorList>
            <person name="Na L."/>
        </authorList>
    </citation>
    <scope>NUCLEOTIDE SEQUENCE [LARGE SCALE GENOMIC DNA]</scope>
    <source>
        <strain evidence="2 3">Ndbn-20m</strain>
    </source>
</reference>
<feature type="transmembrane region" description="Helical" evidence="1">
    <location>
        <begin position="12"/>
        <end position="31"/>
    </location>
</feature>
<evidence type="ECO:0000313" key="2">
    <source>
        <dbReference type="EMBL" id="PCE42250.1"/>
    </source>
</evidence>
<protein>
    <recommendedName>
        <fullName evidence="4">DUF2306 domain-containing protein</fullName>
    </recommendedName>
</protein>
<dbReference type="KEGG" id="rdi:CMV14_22745"/>
<dbReference type="RefSeq" id="WP_066963801.1">
    <property type="nucleotide sequence ID" value="NZ_CP023449.1"/>
</dbReference>
<dbReference type="Proteomes" id="UP000218934">
    <property type="component" value="Unassembled WGS sequence"/>
</dbReference>
<evidence type="ECO:0000313" key="3">
    <source>
        <dbReference type="Proteomes" id="UP000218934"/>
    </source>
</evidence>
<gene>
    <name evidence="2" type="ORF">COO09_11545</name>
</gene>
<keyword evidence="1" id="KW-0812">Transmembrane</keyword>
<feature type="transmembrane region" description="Helical" evidence="1">
    <location>
        <begin position="138"/>
        <end position="155"/>
    </location>
</feature>
<dbReference type="AlphaFoldDB" id="A0A2A4FXQ0"/>
<dbReference type="EMBL" id="NWUF01000009">
    <property type="protein sequence ID" value="PCE42250.1"/>
    <property type="molecule type" value="Genomic_DNA"/>
</dbReference>
<sequence>MVLGLSIATFTALHVVISLIGIAAGLVWLVAQASGRWLGVTNLVFLATTILTTLTGFLFPFAGMTPAIITGIVSTGALAIALVAIGPFKRRGVWRRIYTASAAFALYLNCFVLVVQSFLKLGPLQLLAPTQTEPPFTLTQGAVLLLLLALGWIAVKRSVPAAALSA</sequence>
<accession>A0A2A4FXQ0</accession>
<evidence type="ECO:0008006" key="4">
    <source>
        <dbReference type="Google" id="ProtNLM"/>
    </source>
</evidence>
<name>A0A2A4FXQ0_9SPHN</name>
<feature type="transmembrane region" description="Helical" evidence="1">
    <location>
        <begin position="67"/>
        <end position="85"/>
    </location>
</feature>